<evidence type="ECO:0000256" key="2">
    <source>
        <dbReference type="ARBA" id="ARBA00006275"/>
    </source>
</evidence>
<accession>A0A7L7L6Z9</accession>
<evidence type="ECO:0000256" key="5">
    <source>
        <dbReference type="ARBA" id="ARBA00023237"/>
    </source>
</evidence>
<keyword evidence="5" id="KW-0998">Cell outer membrane</keyword>
<dbReference type="CDD" id="cd08977">
    <property type="entry name" value="SusD"/>
    <property type="match status" value="1"/>
</dbReference>
<dbReference type="AlphaFoldDB" id="A0A7L7L6Z9"/>
<organism evidence="8 9">
    <name type="scientific">Adhaeribacter radiodurans</name>
    <dbReference type="NCBI Taxonomy" id="2745197"/>
    <lineage>
        <taxon>Bacteria</taxon>
        <taxon>Pseudomonadati</taxon>
        <taxon>Bacteroidota</taxon>
        <taxon>Cytophagia</taxon>
        <taxon>Cytophagales</taxon>
        <taxon>Hymenobacteraceae</taxon>
        <taxon>Adhaeribacter</taxon>
    </lineage>
</organism>
<dbReference type="InterPro" id="IPR012944">
    <property type="entry name" value="SusD_RagB_dom"/>
</dbReference>
<dbReference type="InterPro" id="IPR011990">
    <property type="entry name" value="TPR-like_helical_dom_sf"/>
</dbReference>
<evidence type="ECO:0000256" key="4">
    <source>
        <dbReference type="ARBA" id="ARBA00023136"/>
    </source>
</evidence>
<comment type="subcellular location">
    <subcellularLocation>
        <location evidence="1">Cell outer membrane</location>
    </subcellularLocation>
</comment>
<dbReference type="Proteomes" id="UP000514509">
    <property type="component" value="Chromosome"/>
</dbReference>
<name>A0A7L7L6Z9_9BACT</name>
<proteinExistence type="inferred from homology"/>
<keyword evidence="4" id="KW-0472">Membrane</keyword>
<protein>
    <submittedName>
        <fullName evidence="8">RagB/SusD family nutrient uptake outer membrane protein</fullName>
    </submittedName>
</protein>
<dbReference type="InterPro" id="IPR033985">
    <property type="entry name" value="SusD-like_N"/>
</dbReference>
<dbReference type="KEGG" id="add:HUW48_11240"/>
<evidence type="ECO:0000256" key="3">
    <source>
        <dbReference type="ARBA" id="ARBA00022729"/>
    </source>
</evidence>
<dbReference type="Gene3D" id="1.25.40.390">
    <property type="match status" value="1"/>
</dbReference>
<dbReference type="Pfam" id="PF14322">
    <property type="entry name" value="SusD-like_3"/>
    <property type="match status" value="1"/>
</dbReference>
<dbReference type="SUPFAM" id="SSF48452">
    <property type="entry name" value="TPR-like"/>
    <property type="match status" value="1"/>
</dbReference>
<feature type="domain" description="RagB/SusD" evidence="6">
    <location>
        <begin position="354"/>
        <end position="501"/>
    </location>
</feature>
<reference evidence="8 9" key="1">
    <citation type="submission" date="2020-08" db="EMBL/GenBank/DDBJ databases">
        <title>Adhaeribacter dokdonensis sp. nov., isolated from the rhizosphere of Elymus tsukushiensis, a plant native to the Dokdo Islands, Republic of Korea.</title>
        <authorList>
            <person name="Ghim S.Y."/>
        </authorList>
    </citation>
    <scope>NUCLEOTIDE SEQUENCE [LARGE SCALE GENOMIC DNA]</scope>
    <source>
        <strain evidence="8 9">KUDC8001</strain>
    </source>
</reference>
<gene>
    <name evidence="8" type="ORF">HUW48_11240</name>
</gene>
<evidence type="ECO:0000259" key="7">
    <source>
        <dbReference type="Pfam" id="PF14322"/>
    </source>
</evidence>
<keyword evidence="3" id="KW-0732">Signal</keyword>
<dbReference type="Pfam" id="PF07980">
    <property type="entry name" value="SusD_RagB"/>
    <property type="match status" value="1"/>
</dbReference>
<evidence type="ECO:0000313" key="8">
    <source>
        <dbReference type="EMBL" id="QMU28578.1"/>
    </source>
</evidence>
<evidence type="ECO:0000313" key="9">
    <source>
        <dbReference type="Proteomes" id="UP000514509"/>
    </source>
</evidence>
<dbReference type="GO" id="GO:0009279">
    <property type="term" value="C:cell outer membrane"/>
    <property type="evidence" value="ECO:0007669"/>
    <property type="project" value="UniProtKB-SubCell"/>
</dbReference>
<dbReference type="EMBL" id="CP055153">
    <property type="protein sequence ID" value="QMU28578.1"/>
    <property type="molecule type" value="Genomic_DNA"/>
</dbReference>
<comment type="similarity">
    <text evidence="2">Belongs to the SusD family.</text>
</comment>
<feature type="domain" description="SusD-like N-terminal" evidence="7">
    <location>
        <begin position="44"/>
        <end position="225"/>
    </location>
</feature>
<evidence type="ECO:0000256" key="1">
    <source>
        <dbReference type="ARBA" id="ARBA00004442"/>
    </source>
</evidence>
<evidence type="ECO:0000259" key="6">
    <source>
        <dbReference type="Pfam" id="PF07980"/>
    </source>
</evidence>
<dbReference type="RefSeq" id="WP_182415761.1">
    <property type="nucleotide sequence ID" value="NZ_CP055153.1"/>
</dbReference>
<keyword evidence="9" id="KW-1185">Reference proteome</keyword>
<sequence length="501" mass="56105">MKKITATSILLLSLLQFSCDDDFLVTTDPTRIGTDLFYKDQKQVEQALNGVYGQLQTISNNQYIFQEFISDNTTLDFNPLDRGGAAGWEAFEFSTVNSGNGEISNLWNTYYAGLYNINFALEKLAASTTIDPAAKTVIEGQLKFIRAYYYFNLVRYFGDVVLVTSTLDKPDEAFDLVRSPEADIYTQIETDLKEAAAALPNSYNAANAGRVTKGAALSLLGKMYLTKKQYPEAVSTLQQVLPLGYALNANYADNFDPQKKNGIESVFEVQYQGGNDLGEWSGFMYTFAPRLSQGIITGFASVAPAGRNIPTNDMIAAYEEGDLRKDISLQTGYTNAKGEFVAIPFINKYHYPHTIAGRTDNNWPVLRYSDVLLMLAEALNEQSGPTAEAYDYLNQVRKRAGLAELNGLSKETFREKVLQERRVELAFENHRWFDLKRTKTPAELAQFMNEYAAKEKAMPTVDRGGVAFNALDYVYTENEYVFPIPAPQILINDKLTQNPGY</sequence>